<feature type="modified residue" description="4-aspartylphosphate" evidence="1">
    <location>
        <position position="83"/>
    </location>
</feature>
<dbReference type="CDD" id="cd01949">
    <property type="entry name" value="GGDEF"/>
    <property type="match status" value="1"/>
</dbReference>
<dbReference type="PROSITE" id="PS50887">
    <property type="entry name" value="GGDEF"/>
    <property type="match status" value="1"/>
</dbReference>
<dbReference type="InterPro" id="IPR011006">
    <property type="entry name" value="CheY-like_superfamily"/>
</dbReference>
<dbReference type="NCBIfam" id="TIGR00254">
    <property type="entry name" value="GGDEF"/>
    <property type="match status" value="1"/>
</dbReference>
<dbReference type="CDD" id="cd01948">
    <property type="entry name" value="EAL"/>
    <property type="match status" value="1"/>
</dbReference>
<dbReference type="Pfam" id="PF00990">
    <property type="entry name" value="GGDEF"/>
    <property type="match status" value="1"/>
</dbReference>
<dbReference type="GO" id="GO:0071111">
    <property type="term" value="F:cyclic-guanylate-specific phosphodiesterase activity"/>
    <property type="evidence" value="ECO:0007669"/>
    <property type="project" value="InterPro"/>
</dbReference>
<dbReference type="SMART" id="SM00267">
    <property type="entry name" value="GGDEF"/>
    <property type="match status" value="1"/>
</dbReference>
<dbReference type="EMBL" id="LJTC01000012">
    <property type="protein sequence ID" value="KPM82329.1"/>
    <property type="molecule type" value="Genomic_DNA"/>
</dbReference>
<dbReference type="CDD" id="cd00156">
    <property type="entry name" value="REC"/>
    <property type="match status" value="1"/>
</dbReference>
<dbReference type="SMART" id="SM00448">
    <property type="entry name" value="REC"/>
    <property type="match status" value="1"/>
</dbReference>
<dbReference type="AlphaFoldDB" id="A0A0P7DXS2"/>
<reference evidence="6 8" key="2">
    <citation type="submission" date="2023-01" db="EMBL/GenBank/DDBJ databases">
        <title>Trichodesmium-associated heterotrophic epibiont bacteria.</title>
        <authorList>
            <person name="Cleveland C.S."/>
            <person name="Webb E.A."/>
        </authorList>
    </citation>
    <scope>NUCLEOTIDE SEQUENCE [LARGE SCALE GENOMIC DNA]</scope>
    <source>
        <strain evidence="6 8">USCH2</strain>
    </source>
</reference>
<dbReference type="RefSeq" id="WP_054554152.1">
    <property type="nucleotide sequence ID" value="NZ_JAQPZS010000020.1"/>
</dbReference>
<evidence type="ECO:0000259" key="3">
    <source>
        <dbReference type="PROSITE" id="PS50883"/>
    </source>
</evidence>
<dbReference type="Pfam" id="PF11849">
    <property type="entry name" value="DUF3369"/>
    <property type="match status" value="1"/>
</dbReference>
<proteinExistence type="predicted"/>
<evidence type="ECO:0000313" key="5">
    <source>
        <dbReference type="EMBL" id="KPM82329.1"/>
    </source>
</evidence>
<dbReference type="Proteomes" id="UP000050378">
    <property type="component" value="Unassembled WGS sequence"/>
</dbReference>
<dbReference type="STRING" id="570156.AOG27_16740"/>
<organism evidence="5 7">
    <name type="scientific">Pseudoalteromonas lipolytica</name>
    <dbReference type="NCBI Taxonomy" id="570156"/>
    <lineage>
        <taxon>Bacteria</taxon>
        <taxon>Pseudomonadati</taxon>
        <taxon>Pseudomonadota</taxon>
        <taxon>Gammaproteobacteria</taxon>
        <taxon>Alteromonadales</taxon>
        <taxon>Pseudoalteromonadaceae</taxon>
        <taxon>Pseudoalteromonas</taxon>
    </lineage>
</organism>
<evidence type="ECO:0000313" key="7">
    <source>
        <dbReference type="Proteomes" id="UP000050378"/>
    </source>
</evidence>
<dbReference type="SUPFAM" id="SSF52172">
    <property type="entry name" value="CheY-like"/>
    <property type="match status" value="1"/>
</dbReference>
<feature type="domain" description="Response regulatory" evidence="2">
    <location>
        <begin position="28"/>
        <end position="152"/>
    </location>
</feature>
<evidence type="ECO:0000259" key="2">
    <source>
        <dbReference type="PROSITE" id="PS50110"/>
    </source>
</evidence>
<sequence length="731" mass="82240">MASESNDFLFSDQDEEQLVEETVSEFWDVLIVDDDPEIHSVTKLALSGVEFWDKGLRFHHAYSGSEALELLKSNHSISVILLDVVMESDDAGLQVVKQVRECLNNHNVRIILRTGQPGYAPEEKVIREYDINDYKTKTELTRSKLITALVTAIRSYEQVCQLEFQSRALNNILYASKAILGFTDIKAFSMAVIKQLSIILDCEPQGLLCGSIEDDNQVYVLGGCAEYNEFIGQGIEQLDDGRIIMQVNNCLAQGEHQHTDVDSTYLLKSKNRQAAIYLETEHTPSPSQLQFAEIFLTNVSVGLDNVRLFNRLRDAAYKDVLTGLSNRNDFMNKVERYYQPGKNDFVFLLIDVSQFSDINNGLGQEIGNLLLNAIVDRLQQEYPNAELISRIGADVFGLLLAADKCDIELLREHLSLPFNAGEHILPINFNIGLCYQGDFQQAGIETLKLGYIALNQAKKQSAETVVTYTPDMEEKMAWRLGIIRQLRQDFEQRKLEVWFQPQLDLNTLEIIGCEALLRWPSGNGQYISPAIFVPMAEDAGLIVDIGQWVLEQACMQQKRLEAMGFAISIAVNVSVPQFKVKGYAQQVKDTLIKYDVKPQFIELEVTESVVMDELANVITTLKELKEFGIEIAIDDFGTGFSSLSYLQKLPLDRLKIDRDFIKDLPGQDCQAIAALIISLGARLGLKTIAEGVETQAQADYLAQLGCDEVQGFMYAKPMPEKELITYLQAKQ</sequence>
<evidence type="ECO:0000256" key="1">
    <source>
        <dbReference type="PROSITE-ProRule" id="PRU00169"/>
    </source>
</evidence>
<dbReference type="Gene3D" id="3.20.20.450">
    <property type="entry name" value="EAL domain"/>
    <property type="match status" value="1"/>
</dbReference>
<dbReference type="Gene3D" id="3.40.50.2300">
    <property type="match status" value="1"/>
</dbReference>
<dbReference type="Pfam" id="PF00563">
    <property type="entry name" value="EAL"/>
    <property type="match status" value="1"/>
</dbReference>
<reference evidence="5 7" key="1">
    <citation type="submission" date="2015-09" db="EMBL/GenBank/DDBJ databases">
        <title>Draft Genome Sequence of Pseudoalteromonas lipolytica UCD-48B.</title>
        <authorList>
            <person name="Krusor M."/>
            <person name="Coil D.A."/>
            <person name="Lang J.M."/>
            <person name="Eisen J.A."/>
            <person name="Alexiev A."/>
        </authorList>
    </citation>
    <scope>NUCLEOTIDE SEQUENCE [LARGE SCALE GENOMIC DNA]</scope>
    <source>
        <strain evidence="5 7">UCD-48B</strain>
    </source>
</reference>
<name>A0A0P7DXS2_9GAMM</name>
<comment type="caution">
    <text evidence="5">The sequence shown here is derived from an EMBL/GenBank/DDBJ whole genome shotgun (WGS) entry which is preliminary data.</text>
</comment>
<keyword evidence="8" id="KW-1185">Reference proteome</keyword>
<dbReference type="InterPro" id="IPR000160">
    <property type="entry name" value="GGDEF_dom"/>
</dbReference>
<dbReference type="PANTHER" id="PTHR33121">
    <property type="entry name" value="CYCLIC DI-GMP PHOSPHODIESTERASE PDEF"/>
    <property type="match status" value="1"/>
</dbReference>
<dbReference type="Gene3D" id="3.30.70.270">
    <property type="match status" value="1"/>
</dbReference>
<dbReference type="PROSITE" id="PS50110">
    <property type="entry name" value="RESPONSE_REGULATORY"/>
    <property type="match status" value="1"/>
</dbReference>
<feature type="domain" description="GGDEF" evidence="4">
    <location>
        <begin position="343"/>
        <end position="470"/>
    </location>
</feature>
<dbReference type="Proteomes" id="UP001377972">
    <property type="component" value="Unassembled WGS sequence"/>
</dbReference>
<dbReference type="SMART" id="SM00052">
    <property type="entry name" value="EAL"/>
    <property type="match status" value="1"/>
</dbReference>
<protein>
    <submittedName>
        <fullName evidence="5">Diguanylate phosphodiesterase</fullName>
    </submittedName>
    <submittedName>
        <fullName evidence="6">EAL domain-containing protein</fullName>
    </submittedName>
</protein>
<accession>A0A0P7DXS2</accession>
<evidence type="ECO:0000313" key="6">
    <source>
        <dbReference type="EMBL" id="MEJ6497802.1"/>
    </source>
</evidence>
<feature type="domain" description="EAL" evidence="3">
    <location>
        <begin position="479"/>
        <end position="731"/>
    </location>
</feature>
<dbReference type="InterPro" id="IPR043128">
    <property type="entry name" value="Rev_trsase/Diguanyl_cyclase"/>
</dbReference>
<dbReference type="OrthoDB" id="9813903at2"/>
<gene>
    <name evidence="5" type="ORF">AOG27_16740</name>
    <name evidence="6" type="ORF">PQI24_17295</name>
</gene>
<dbReference type="InterPro" id="IPR035919">
    <property type="entry name" value="EAL_sf"/>
</dbReference>
<dbReference type="InterPro" id="IPR050706">
    <property type="entry name" value="Cyclic-di-GMP_PDE-like"/>
</dbReference>
<dbReference type="InterPro" id="IPR001789">
    <property type="entry name" value="Sig_transdc_resp-reg_receiver"/>
</dbReference>
<dbReference type="GO" id="GO:0000160">
    <property type="term" value="P:phosphorelay signal transduction system"/>
    <property type="evidence" value="ECO:0007669"/>
    <property type="project" value="InterPro"/>
</dbReference>
<evidence type="ECO:0000313" key="8">
    <source>
        <dbReference type="Proteomes" id="UP001377972"/>
    </source>
</evidence>
<dbReference type="InterPro" id="IPR029787">
    <property type="entry name" value="Nucleotide_cyclase"/>
</dbReference>
<dbReference type="Pfam" id="PF00072">
    <property type="entry name" value="Response_reg"/>
    <property type="match status" value="1"/>
</dbReference>
<dbReference type="InterPro" id="IPR001633">
    <property type="entry name" value="EAL_dom"/>
</dbReference>
<keyword evidence="1" id="KW-0597">Phosphoprotein</keyword>
<evidence type="ECO:0000259" key="4">
    <source>
        <dbReference type="PROSITE" id="PS50887"/>
    </source>
</evidence>
<dbReference type="PANTHER" id="PTHR33121:SF70">
    <property type="entry name" value="SIGNALING PROTEIN YKOW"/>
    <property type="match status" value="1"/>
</dbReference>
<dbReference type="PROSITE" id="PS50883">
    <property type="entry name" value="EAL"/>
    <property type="match status" value="1"/>
</dbReference>
<dbReference type="SUPFAM" id="SSF55073">
    <property type="entry name" value="Nucleotide cyclase"/>
    <property type="match status" value="1"/>
</dbReference>
<dbReference type="SUPFAM" id="SSF141868">
    <property type="entry name" value="EAL domain-like"/>
    <property type="match status" value="1"/>
</dbReference>
<dbReference type="PATRIC" id="fig|570156.3.peg.1273"/>
<dbReference type="InterPro" id="IPR021800">
    <property type="entry name" value="DUF3369"/>
</dbReference>
<dbReference type="EMBL" id="JAQPZS010000020">
    <property type="protein sequence ID" value="MEJ6497802.1"/>
    <property type="molecule type" value="Genomic_DNA"/>
</dbReference>